<sequence>MKFGKEFKTHLEQTLPEWRDKFLCYKPLKKLIKHYPNLPSTIDPIPTNYSLNFVLPPPQQPVSFDDPTDSTSFESVRDRCETGEGSLVDLQDWFVKILNEELEKLNDFYVDKEEEFVIRFQELKQRIDHVKEKSSRGGVFSSESEFSEEMMNIRKDFVAIHGGMVLLKNYSSLNFAGLIKILKKYDKRTGELLRLPYMQLVVRQPFFTTELLTSLVHQCEANLELLFPLEAEVVESTPAIQVDQNPILDSSRTITAKTPSNLGEESEDLYRSIVAAMTAIRGLQKESSTNNPLSFSSLFKNQDDASTGAVTDQNSPSNSSTSLPKGNEDDE</sequence>
<dbReference type="PANTHER" id="PTHR45978">
    <property type="entry name" value="SPX DOMAIN-CONTAINING PROTEIN 3"/>
    <property type="match status" value="1"/>
</dbReference>
<protein>
    <submittedName>
        <fullName evidence="4">SPX domain-containing protein 4-like</fullName>
    </submittedName>
</protein>
<dbReference type="KEGG" id="cmos:111463305"/>
<feature type="domain" description="SPX" evidence="2">
    <location>
        <begin position="1"/>
        <end position="199"/>
    </location>
</feature>
<accession>A0A6J1HGB1</accession>
<dbReference type="CDD" id="cd14481">
    <property type="entry name" value="SPX_AtSPX1_like"/>
    <property type="match status" value="1"/>
</dbReference>
<keyword evidence="3" id="KW-1185">Reference proteome</keyword>
<dbReference type="InterPro" id="IPR031142">
    <property type="entry name" value="SPX_prot"/>
</dbReference>
<dbReference type="PROSITE" id="PS51382">
    <property type="entry name" value="SPX"/>
    <property type="match status" value="1"/>
</dbReference>
<feature type="compositionally biased region" description="Polar residues" evidence="1">
    <location>
        <begin position="294"/>
        <end position="324"/>
    </location>
</feature>
<evidence type="ECO:0000256" key="1">
    <source>
        <dbReference type="SAM" id="MobiDB-lite"/>
    </source>
</evidence>
<dbReference type="AlphaFoldDB" id="A0A6J1HGB1"/>
<reference evidence="4" key="1">
    <citation type="submission" date="2025-08" db="UniProtKB">
        <authorList>
            <consortium name="RefSeq"/>
        </authorList>
    </citation>
    <scope>IDENTIFICATION</scope>
    <source>
        <tissue evidence="4">Young leaves</tissue>
    </source>
</reference>
<proteinExistence type="predicted"/>
<dbReference type="InterPro" id="IPR004331">
    <property type="entry name" value="SPX_dom"/>
</dbReference>
<organism evidence="3 4">
    <name type="scientific">Cucurbita moschata</name>
    <name type="common">Winter crookneck squash</name>
    <name type="synonym">Cucurbita pepo var. moschata</name>
    <dbReference type="NCBI Taxonomy" id="3662"/>
    <lineage>
        <taxon>Eukaryota</taxon>
        <taxon>Viridiplantae</taxon>
        <taxon>Streptophyta</taxon>
        <taxon>Embryophyta</taxon>
        <taxon>Tracheophyta</taxon>
        <taxon>Spermatophyta</taxon>
        <taxon>Magnoliopsida</taxon>
        <taxon>eudicotyledons</taxon>
        <taxon>Gunneridae</taxon>
        <taxon>Pentapetalae</taxon>
        <taxon>rosids</taxon>
        <taxon>fabids</taxon>
        <taxon>Cucurbitales</taxon>
        <taxon>Cucurbitaceae</taxon>
        <taxon>Cucurbiteae</taxon>
        <taxon>Cucurbita</taxon>
    </lineage>
</organism>
<feature type="region of interest" description="Disordered" evidence="1">
    <location>
        <begin position="294"/>
        <end position="331"/>
    </location>
</feature>
<dbReference type="PANTHER" id="PTHR45978:SF7">
    <property type="entry name" value="SPX DOMAIN-CONTAINING PROTEIN 4"/>
    <property type="match status" value="1"/>
</dbReference>
<dbReference type="Proteomes" id="UP000504609">
    <property type="component" value="Unplaced"/>
</dbReference>
<gene>
    <name evidence="4" type="primary">LOC111463305</name>
</gene>
<evidence type="ECO:0000313" key="4">
    <source>
        <dbReference type="RefSeq" id="XP_022962958.1"/>
    </source>
</evidence>
<dbReference type="GeneID" id="111463305"/>
<dbReference type="RefSeq" id="XP_022962958.1">
    <property type="nucleotide sequence ID" value="XM_023107190.1"/>
</dbReference>
<dbReference type="Pfam" id="PF03105">
    <property type="entry name" value="SPX"/>
    <property type="match status" value="3"/>
</dbReference>
<evidence type="ECO:0000313" key="3">
    <source>
        <dbReference type="Proteomes" id="UP000504609"/>
    </source>
</evidence>
<evidence type="ECO:0000259" key="2">
    <source>
        <dbReference type="PROSITE" id="PS51382"/>
    </source>
</evidence>
<name>A0A6J1HGB1_CUCMO</name>
<dbReference type="GO" id="GO:0016036">
    <property type="term" value="P:cellular response to phosphate starvation"/>
    <property type="evidence" value="ECO:0007669"/>
    <property type="project" value="InterPro"/>
</dbReference>